<gene>
    <name evidence="1" type="ORF">R2G56_05025</name>
</gene>
<keyword evidence="2" id="KW-1185">Reference proteome</keyword>
<evidence type="ECO:0000313" key="1">
    <source>
        <dbReference type="EMBL" id="MDV6225642.1"/>
    </source>
</evidence>
<sequence length="140" mass="15133">MSAATPYTVDPARLSAGRWCQEADKTLGEGDIHASYSADRIGMGKPVRRPFIWKNAPHVCVSMRHCGDTVCAEAYRLVHASQFGAAPTSYGQKLTDPDAARADPQGFYHGMTVRCGSNTFILCGPPVLFAPGKTKQLSLF</sequence>
<reference evidence="1 2" key="1">
    <citation type="submission" date="2023-10" db="EMBL/GenBank/DDBJ databases">
        <authorList>
            <person name="Venkata Ramana C."/>
            <person name="Sasikala C."/>
            <person name="Dhurka M."/>
        </authorList>
    </citation>
    <scope>NUCLEOTIDE SEQUENCE [LARGE SCALE GENOMIC DNA]</scope>
    <source>
        <strain evidence="1 2">KCTC 32151</strain>
    </source>
</reference>
<name>A0ABU4AHB9_9HYPH</name>
<organism evidence="1 2">
    <name type="scientific">Nitratireductor aquimarinus</name>
    <dbReference type="NCBI Taxonomy" id="889300"/>
    <lineage>
        <taxon>Bacteria</taxon>
        <taxon>Pseudomonadati</taxon>
        <taxon>Pseudomonadota</taxon>
        <taxon>Alphaproteobacteria</taxon>
        <taxon>Hyphomicrobiales</taxon>
        <taxon>Phyllobacteriaceae</taxon>
        <taxon>Nitratireductor</taxon>
    </lineage>
</organism>
<dbReference type="Proteomes" id="UP001185659">
    <property type="component" value="Unassembled WGS sequence"/>
</dbReference>
<accession>A0ABU4AHB9</accession>
<evidence type="ECO:0000313" key="2">
    <source>
        <dbReference type="Proteomes" id="UP001185659"/>
    </source>
</evidence>
<dbReference type="RefSeq" id="WP_317560629.1">
    <property type="nucleotide sequence ID" value="NZ_JAWLIP010000001.1"/>
</dbReference>
<dbReference type="EMBL" id="JAWLIP010000001">
    <property type="protein sequence ID" value="MDV6225642.1"/>
    <property type="molecule type" value="Genomic_DNA"/>
</dbReference>
<proteinExistence type="predicted"/>
<comment type="caution">
    <text evidence="1">The sequence shown here is derived from an EMBL/GenBank/DDBJ whole genome shotgun (WGS) entry which is preliminary data.</text>
</comment>
<protein>
    <submittedName>
        <fullName evidence="1">Uncharacterized protein</fullName>
    </submittedName>
</protein>